<keyword evidence="2" id="KW-1185">Reference proteome</keyword>
<dbReference type="EMBL" id="BMDW01000009">
    <property type="protein sequence ID" value="GGA47896.1"/>
    <property type="molecule type" value="Genomic_DNA"/>
</dbReference>
<organism evidence="1 2">
    <name type="scientific">Sphingomonas psychrolutea</name>
    <dbReference type="NCBI Taxonomy" id="1259676"/>
    <lineage>
        <taxon>Bacteria</taxon>
        <taxon>Pseudomonadati</taxon>
        <taxon>Pseudomonadota</taxon>
        <taxon>Alphaproteobacteria</taxon>
        <taxon>Sphingomonadales</taxon>
        <taxon>Sphingomonadaceae</taxon>
        <taxon>Sphingomonas</taxon>
    </lineage>
</organism>
<proteinExistence type="predicted"/>
<gene>
    <name evidence="1" type="ORF">GCM10011395_17700</name>
</gene>
<evidence type="ECO:0000313" key="2">
    <source>
        <dbReference type="Proteomes" id="UP000618591"/>
    </source>
</evidence>
<name>A0ABQ1GQW9_9SPHN</name>
<dbReference type="RefSeq" id="WP_188446615.1">
    <property type="nucleotide sequence ID" value="NZ_BMDW01000009.1"/>
</dbReference>
<protein>
    <submittedName>
        <fullName evidence="1">Uncharacterized protein</fullName>
    </submittedName>
</protein>
<accession>A0ABQ1GQW9</accession>
<evidence type="ECO:0000313" key="1">
    <source>
        <dbReference type="EMBL" id="GGA47896.1"/>
    </source>
</evidence>
<comment type="caution">
    <text evidence="1">The sequence shown here is derived from an EMBL/GenBank/DDBJ whole genome shotgun (WGS) entry which is preliminary data.</text>
</comment>
<dbReference type="Proteomes" id="UP000618591">
    <property type="component" value="Unassembled WGS sequence"/>
</dbReference>
<reference evidence="2" key="1">
    <citation type="journal article" date="2019" name="Int. J. Syst. Evol. Microbiol.">
        <title>The Global Catalogue of Microorganisms (GCM) 10K type strain sequencing project: providing services to taxonomists for standard genome sequencing and annotation.</title>
        <authorList>
            <consortium name="The Broad Institute Genomics Platform"/>
            <consortium name="The Broad Institute Genome Sequencing Center for Infectious Disease"/>
            <person name="Wu L."/>
            <person name="Ma J."/>
        </authorList>
    </citation>
    <scope>NUCLEOTIDE SEQUENCE [LARGE SCALE GENOMIC DNA]</scope>
    <source>
        <strain evidence="2">CGMCC 1.10106</strain>
    </source>
</reference>
<sequence>MIAKHCSGGVILGFGQIEVEKGIIKPGTEKSAEINMQNKMLIPTAWNHLEAGILFGLNLPLLIFKETGVSGGVFDNGVTDVFIHELKKEVDPVEQDALREVFLKWRARVSQHYYS</sequence>